<evidence type="ECO:0000313" key="3">
    <source>
        <dbReference type="Proteomes" id="UP001157006"/>
    </source>
</evidence>
<dbReference type="Proteomes" id="UP001157006">
    <property type="component" value="Chromosome 6"/>
</dbReference>
<sequence>MLSAFSFSSNKPYLFRRAVKQTDSAFIEQALSIPPRREANRFGIPCRLSKIFDIIMANPVGPDKEFLKLGLGTRYFGIDFETLEPISPRPRRYGSERDDLDLDILKRKKPKIEEAQVITTPPRKLEKAELDKINAQLRKEFQFFGQDILRKAGLLPGESAEESEQSEQEPGSLSIFQETFKTFKTFK</sequence>
<accession>A0AAV1BCM2</accession>
<feature type="region of interest" description="Disordered" evidence="1">
    <location>
        <begin position="155"/>
        <end position="174"/>
    </location>
</feature>
<evidence type="ECO:0000313" key="2">
    <source>
        <dbReference type="EMBL" id="CAI8620017.1"/>
    </source>
</evidence>
<evidence type="ECO:0000256" key="1">
    <source>
        <dbReference type="SAM" id="MobiDB-lite"/>
    </source>
</evidence>
<keyword evidence="3" id="KW-1185">Reference proteome</keyword>
<name>A0AAV1BCM2_VICFA</name>
<gene>
    <name evidence="2" type="ORF">VFH_VI198800</name>
</gene>
<proteinExistence type="predicted"/>
<dbReference type="EMBL" id="OX451741">
    <property type="protein sequence ID" value="CAI8620017.1"/>
    <property type="molecule type" value="Genomic_DNA"/>
</dbReference>
<protein>
    <submittedName>
        <fullName evidence="2">Uncharacterized protein</fullName>
    </submittedName>
</protein>
<organism evidence="2 3">
    <name type="scientific">Vicia faba</name>
    <name type="common">Broad bean</name>
    <name type="synonym">Faba vulgaris</name>
    <dbReference type="NCBI Taxonomy" id="3906"/>
    <lineage>
        <taxon>Eukaryota</taxon>
        <taxon>Viridiplantae</taxon>
        <taxon>Streptophyta</taxon>
        <taxon>Embryophyta</taxon>
        <taxon>Tracheophyta</taxon>
        <taxon>Spermatophyta</taxon>
        <taxon>Magnoliopsida</taxon>
        <taxon>eudicotyledons</taxon>
        <taxon>Gunneridae</taxon>
        <taxon>Pentapetalae</taxon>
        <taxon>rosids</taxon>
        <taxon>fabids</taxon>
        <taxon>Fabales</taxon>
        <taxon>Fabaceae</taxon>
        <taxon>Papilionoideae</taxon>
        <taxon>50 kb inversion clade</taxon>
        <taxon>NPAAA clade</taxon>
        <taxon>Hologalegina</taxon>
        <taxon>IRL clade</taxon>
        <taxon>Fabeae</taxon>
        <taxon>Vicia</taxon>
    </lineage>
</organism>
<reference evidence="2 3" key="1">
    <citation type="submission" date="2023-01" db="EMBL/GenBank/DDBJ databases">
        <authorList>
            <person name="Kreplak J."/>
        </authorList>
    </citation>
    <scope>NUCLEOTIDE SEQUENCE [LARGE SCALE GENOMIC DNA]</scope>
</reference>
<dbReference type="AlphaFoldDB" id="A0AAV1BCM2"/>